<protein>
    <submittedName>
        <fullName evidence="1">Uncharacterized protein</fullName>
    </submittedName>
</protein>
<reference evidence="1 2" key="1">
    <citation type="journal article" date="2020" name="Cell">
        <title>Large-Scale Comparative Analyses of Tick Genomes Elucidate Their Genetic Diversity and Vector Capacities.</title>
        <authorList>
            <consortium name="Tick Genome and Microbiome Consortium (TIGMIC)"/>
            <person name="Jia N."/>
            <person name="Wang J."/>
            <person name="Shi W."/>
            <person name="Du L."/>
            <person name="Sun Y."/>
            <person name="Zhan W."/>
            <person name="Jiang J.F."/>
            <person name="Wang Q."/>
            <person name="Zhang B."/>
            <person name="Ji P."/>
            <person name="Bell-Sakyi L."/>
            <person name="Cui X.M."/>
            <person name="Yuan T.T."/>
            <person name="Jiang B.G."/>
            <person name="Yang W.F."/>
            <person name="Lam T.T."/>
            <person name="Chang Q.C."/>
            <person name="Ding S.J."/>
            <person name="Wang X.J."/>
            <person name="Zhu J.G."/>
            <person name="Ruan X.D."/>
            <person name="Zhao L."/>
            <person name="Wei J.T."/>
            <person name="Ye R.Z."/>
            <person name="Que T.C."/>
            <person name="Du C.H."/>
            <person name="Zhou Y.H."/>
            <person name="Cheng J.X."/>
            <person name="Dai P.F."/>
            <person name="Guo W.B."/>
            <person name="Han X.H."/>
            <person name="Huang E.J."/>
            <person name="Li L.F."/>
            <person name="Wei W."/>
            <person name="Gao Y.C."/>
            <person name="Liu J.Z."/>
            <person name="Shao H.Z."/>
            <person name="Wang X."/>
            <person name="Wang C.C."/>
            <person name="Yang T.C."/>
            <person name="Huo Q.B."/>
            <person name="Li W."/>
            <person name="Chen H.Y."/>
            <person name="Chen S.E."/>
            <person name="Zhou L.G."/>
            <person name="Ni X.B."/>
            <person name="Tian J.H."/>
            <person name="Sheng Y."/>
            <person name="Liu T."/>
            <person name="Pan Y.S."/>
            <person name="Xia L.Y."/>
            <person name="Li J."/>
            <person name="Zhao F."/>
            <person name="Cao W.C."/>
        </authorList>
    </citation>
    <scope>NUCLEOTIDE SEQUENCE [LARGE SCALE GENOMIC DNA]</scope>
    <source>
        <strain evidence="1">Iper-2018</strain>
    </source>
</reference>
<proteinExistence type="predicted"/>
<dbReference type="EMBL" id="JABSTQ010010286">
    <property type="protein sequence ID" value="KAG0421996.1"/>
    <property type="molecule type" value="Genomic_DNA"/>
</dbReference>
<dbReference type="Proteomes" id="UP000805193">
    <property type="component" value="Unassembled WGS sequence"/>
</dbReference>
<evidence type="ECO:0000313" key="2">
    <source>
        <dbReference type="Proteomes" id="UP000805193"/>
    </source>
</evidence>
<evidence type="ECO:0000313" key="1">
    <source>
        <dbReference type="EMBL" id="KAG0421996.1"/>
    </source>
</evidence>
<keyword evidence="2" id="KW-1185">Reference proteome</keyword>
<comment type="caution">
    <text evidence="1">The sequence shown here is derived from an EMBL/GenBank/DDBJ whole genome shotgun (WGS) entry which is preliminary data.</text>
</comment>
<gene>
    <name evidence="1" type="ORF">HPB47_002139</name>
</gene>
<feature type="non-terminal residue" evidence="1">
    <location>
        <position position="127"/>
    </location>
</feature>
<organism evidence="1 2">
    <name type="scientific">Ixodes persulcatus</name>
    <name type="common">Taiga tick</name>
    <dbReference type="NCBI Taxonomy" id="34615"/>
    <lineage>
        <taxon>Eukaryota</taxon>
        <taxon>Metazoa</taxon>
        <taxon>Ecdysozoa</taxon>
        <taxon>Arthropoda</taxon>
        <taxon>Chelicerata</taxon>
        <taxon>Arachnida</taxon>
        <taxon>Acari</taxon>
        <taxon>Parasitiformes</taxon>
        <taxon>Ixodida</taxon>
        <taxon>Ixodoidea</taxon>
        <taxon>Ixodidae</taxon>
        <taxon>Ixodinae</taxon>
        <taxon>Ixodes</taxon>
    </lineage>
</organism>
<feature type="non-terminal residue" evidence="1">
    <location>
        <position position="1"/>
    </location>
</feature>
<sequence>DESPKSSEAYDSPLKLPSIQSIDLDDSAVEAFLSFGPQTPATADSDLAEERHLHELALQFEPSPVIAVQATKTRAFTDALAQKLLVHPASSPGSSKCEDADSSSPTKSNAADLSEVAELREKAEKLR</sequence>
<name>A0AC60PMC2_IXOPE</name>
<accession>A0AC60PMC2</accession>